<dbReference type="SUPFAM" id="SSF52266">
    <property type="entry name" value="SGNH hydrolase"/>
    <property type="match status" value="1"/>
</dbReference>
<dbReference type="AlphaFoldDB" id="A0A0A9XV54"/>
<reference evidence="4" key="3">
    <citation type="submission" date="2014-09" db="EMBL/GenBank/DDBJ databases">
        <authorList>
            <person name="Magalhaes I.L.F."/>
            <person name="Oliveira U."/>
            <person name="Santos F.R."/>
            <person name="Vidigal T.H.D.A."/>
            <person name="Brescovit A.D."/>
            <person name="Santos A.J."/>
        </authorList>
    </citation>
    <scope>NUCLEOTIDE SEQUENCE</scope>
</reference>
<evidence type="ECO:0000313" key="3">
    <source>
        <dbReference type="EMBL" id="JAG22758.1"/>
    </source>
</evidence>
<accession>A0A0A9XV54</accession>
<name>A0A0A9XV54_LYGHE</name>
<evidence type="ECO:0000259" key="2">
    <source>
        <dbReference type="Pfam" id="PF13472"/>
    </source>
</evidence>
<organism evidence="3">
    <name type="scientific">Lygus hesperus</name>
    <name type="common">Western plant bug</name>
    <dbReference type="NCBI Taxonomy" id="30085"/>
    <lineage>
        <taxon>Eukaryota</taxon>
        <taxon>Metazoa</taxon>
        <taxon>Ecdysozoa</taxon>
        <taxon>Arthropoda</taxon>
        <taxon>Hexapoda</taxon>
        <taxon>Insecta</taxon>
        <taxon>Pterygota</taxon>
        <taxon>Neoptera</taxon>
        <taxon>Paraneoptera</taxon>
        <taxon>Hemiptera</taxon>
        <taxon>Heteroptera</taxon>
        <taxon>Panheteroptera</taxon>
        <taxon>Cimicomorpha</taxon>
        <taxon>Miridae</taxon>
        <taxon>Mirini</taxon>
        <taxon>Lygus</taxon>
    </lineage>
</organism>
<evidence type="ECO:0000313" key="5">
    <source>
        <dbReference type="EMBL" id="JAQ05716.1"/>
    </source>
</evidence>
<dbReference type="PANTHER" id="PTHR11852:SF0">
    <property type="entry name" value="PLATELET-ACTIVATING FACTOR ACETYLHYDROLASE IB SUBUNIT BETA HOMOLOG"/>
    <property type="match status" value="1"/>
</dbReference>
<dbReference type="EMBL" id="GDHC01012913">
    <property type="protein sequence ID" value="JAQ05716.1"/>
    <property type="molecule type" value="Transcribed_RNA"/>
</dbReference>
<evidence type="ECO:0000256" key="1">
    <source>
        <dbReference type="ARBA" id="ARBA00038184"/>
    </source>
</evidence>
<dbReference type="Pfam" id="PF13472">
    <property type="entry name" value="Lipase_GDSL_2"/>
    <property type="match status" value="1"/>
</dbReference>
<sequence>MNPCASPEMRSDEKDGRWISQHKHNLSETKEREPDVLLIGDSIIHHLQLRPVWAELYEPLHCLNFGISGDKTQNVLWRIQNGELDNIRPKVVVVHVGTNNVDDSAENVADGIAGIVKEIRTRLPEAYIIVVELLPRGQYPNPLRDKNHQVNKLLKLKLTGVPKVETVNGDSGLVLPDGTISRHDMPDFLHLSDAGYRKAFEGVHDLLQQLLYENEEDLEFTISE</sequence>
<dbReference type="EMBL" id="GBHO01020846">
    <property type="protein sequence ID" value="JAG22758.1"/>
    <property type="molecule type" value="Transcribed_RNA"/>
</dbReference>
<gene>
    <name evidence="3" type="primary">PAFAH1B2_0</name>
    <name evidence="5" type="synonym">PAFAH1B2</name>
    <name evidence="3" type="ORF">CM83_63591</name>
    <name evidence="5" type="ORF">g.67989</name>
</gene>
<evidence type="ECO:0000313" key="4">
    <source>
        <dbReference type="EMBL" id="JAG58552.1"/>
    </source>
</evidence>
<proteinExistence type="inferred from homology"/>
<reference evidence="3" key="1">
    <citation type="journal article" date="2014" name="PLoS ONE">
        <title>Transcriptome-Based Identification of ABC Transporters in the Western Tarnished Plant Bug Lygus hesperus.</title>
        <authorList>
            <person name="Hull J.J."/>
            <person name="Chaney K."/>
            <person name="Geib S.M."/>
            <person name="Fabrick J.A."/>
            <person name="Brent C.S."/>
            <person name="Walsh D."/>
            <person name="Lavine L.C."/>
        </authorList>
    </citation>
    <scope>NUCLEOTIDE SEQUENCE</scope>
</reference>
<dbReference type="EMBL" id="GBRD01007269">
    <property type="protein sequence ID" value="JAG58552.1"/>
    <property type="molecule type" value="Transcribed_RNA"/>
</dbReference>
<dbReference type="Gene3D" id="3.40.50.1110">
    <property type="entry name" value="SGNH hydrolase"/>
    <property type="match status" value="1"/>
</dbReference>
<feature type="domain" description="SGNH hydrolase-type esterase" evidence="2">
    <location>
        <begin position="39"/>
        <end position="197"/>
    </location>
</feature>
<comment type="similarity">
    <text evidence="1">Belongs to the 'GDSL' lipolytic enzyme family. Platelet-activating factor acetylhydrolase IB beta/gamma subunits subfamily.</text>
</comment>
<keyword evidence="3" id="KW-0378">Hydrolase</keyword>
<reference evidence="5" key="4">
    <citation type="journal article" date="2016" name="Gigascience">
        <title>De novo construction of an expanded transcriptome assembly for the western tarnished plant bug, Lygus hesperus.</title>
        <authorList>
            <person name="Tassone E.E."/>
            <person name="Geib S.M."/>
            <person name="Hall B."/>
            <person name="Fabrick J.A."/>
            <person name="Brent C.S."/>
            <person name="Hull J.J."/>
        </authorList>
    </citation>
    <scope>NUCLEOTIDE SEQUENCE</scope>
</reference>
<dbReference type="InterPro" id="IPR013830">
    <property type="entry name" value="SGNH_hydro"/>
</dbReference>
<dbReference type="InterPro" id="IPR036514">
    <property type="entry name" value="SGNH_hydro_sf"/>
</dbReference>
<dbReference type="CDD" id="cd01820">
    <property type="entry name" value="PAF_acetylesterase_like"/>
    <property type="match status" value="1"/>
</dbReference>
<protein>
    <submittedName>
        <fullName evidence="3">Platelet-activating factor acetylhydrolase IB subunit beta</fullName>
    </submittedName>
</protein>
<dbReference type="PANTHER" id="PTHR11852">
    <property type="entry name" value="PLATELET-ACTIVATING FACTOR ACETYLHYDROLASE"/>
    <property type="match status" value="1"/>
</dbReference>
<reference evidence="3" key="2">
    <citation type="submission" date="2014-07" db="EMBL/GenBank/DDBJ databases">
        <authorList>
            <person name="Hull J."/>
        </authorList>
    </citation>
    <scope>NUCLEOTIDE SEQUENCE</scope>
</reference>
<dbReference type="GO" id="GO:0016787">
    <property type="term" value="F:hydrolase activity"/>
    <property type="evidence" value="ECO:0007669"/>
    <property type="project" value="UniProtKB-KW"/>
</dbReference>